<evidence type="ECO:0000313" key="8">
    <source>
        <dbReference type="EMBL" id="KAH7124487.1"/>
    </source>
</evidence>
<feature type="domain" description="Rhodopsin" evidence="7">
    <location>
        <begin position="51"/>
        <end position="278"/>
    </location>
</feature>
<evidence type="ECO:0000256" key="2">
    <source>
        <dbReference type="ARBA" id="ARBA00022692"/>
    </source>
</evidence>
<keyword evidence="4 6" id="KW-0472">Membrane</keyword>
<dbReference type="Pfam" id="PF20684">
    <property type="entry name" value="Fung_rhodopsin"/>
    <property type="match status" value="1"/>
</dbReference>
<evidence type="ECO:0000313" key="9">
    <source>
        <dbReference type="Proteomes" id="UP000738349"/>
    </source>
</evidence>
<dbReference type="InterPro" id="IPR052337">
    <property type="entry name" value="SAT4-like"/>
</dbReference>
<feature type="transmembrane region" description="Helical" evidence="6">
    <location>
        <begin position="60"/>
        <end position="79"/>
    </location>
</feature>
<proteinExistence type="inferred from homology"/>
<dbReference type="PANTHER" id="PTHR33048">
    <property type="entry name" value="PTH11-LIKE INTEGRAL MEMBRANE PROTEIN (AFU_ORTHOLOGUE AFUA_5G11245)"/>
    <property type="match status" value="1"/>
</dbReference>
<comment type="similarity">
    <text evidence="5">Belongs to the SAT4 family.</text>
</comment>
<evidence type="ECO:0000256" key="6">
    <source>
        <dbReference type="SAM" id="Phobius"/>
    </source>
</evidence>
<dbReference type="EMBL" id="JAGMUV010000021">
    <property type="protein sequence ID" value="KAH7124487.1"/>
    <property type="molecule type" value="Genomic_DNA"/>
</dbReference>
<feature type="transmembrane region" description="Helical" evidence="6">
    <location>
        <begin position="136"/>
        <end position="159"/>
    </location>
</feature>
<sequence length="379" mass="42261">MDDLRPSILGLNIALMILSILAITARLSTRAFIVKKIGADDGWCSSCNVAYKWLSDNNTVLISIAFLFGLALSTLYMLSTRYGEGLHIEYLEPTNVPTYTQVMLSQGLIYGLCQMFIKLSYLSLYLRIAPHKTYRLALYISMGLVTAYGISGALVSMLLCLPFKKLWQPDIPGHCIDVNTFYMFNTSTNIVFDIAIYIMPLHILWNLNLPKRQRMALVLVFALGFVVLIASVFRLVTLVHLLYSPNWTTVKSLNWSSVEIHLALVLSCTGAFKTLIQRFLPGLLEITSRSTQNIISRSWPRRTNHGGGYVLQSVSHNEPSVNTTAGEYSNEADEIGSQKAIVEDVEMVRFEGATSCHSLNLSIGDQAGSRQSPTEQGDW</sequence>
<evidence type="ECO:0000259" key="7">
    <source>
        <dbReference type="Pfam" id="PF20684"/>
    </source>
</evidence>
<dbReference type="Proteomes" id="UP000738349">
    <property type="component" value="Unassembled WGS sequence"/>
</dbReference>
<dbReference type="PANTHER" id="PTHR33048:SF47">
    <property type="entry name" value="INTEGRAL MEMBRANE PROTEIN-RELATED"/>
    <property type="match status" value="1"/>
</dbReference>
<keyword evidence="9" id="KW-1185">Reference proteome</keyword>
<feature type="transmembrane region" description="Helical" evidence="6">
    <location>
        <begin position="216"/>
        <end position="243"/>
    </location>
</feature>
<feature type="transmembrane region" description="Helical" evidence="6">
    <location>
        <begin position="6"/>
        <end position="27"/>
    </location>
</feature>
<accession>A0A9P9IL84</accession>
<keyword evidence="3 6" id="KW-1133">Transmembrane helix</keyword>
<dbReference type="AlphaFoldDB" id="A0A9P9IL84"/>
<dbReference type="InterPro" id="IPR049326">
    <property type="entry name" value="Rhodopsin_dom_fungi"/>
</dbReference>
<dbReference type="OrthoDB" id="10017208at2759"/>
<organism evidence="8 9">
    <name type="scientific">Dactylonectria macrodidyma</name>
    <dbReference type="NCBI Taxonomy" id="307937"/>
    <lineage>
        <taxon>Eukaryota</taxon>
        <taxon>Fungi</taxon>
        <taxon>Dikarya</taxon>
        <taxon>Ascomycota</taxon>
        <taxon>Pezizomycotina</taxon>
        <taxon>Sordariomycetes</taxon>
        <taxon>Hypocreomycetidae</taxon>
        <taxon>Hypocreales</taxon>
        <taxon>Nectriaceae</taxon>
        <taxon>Dactylonectria</taxon>
    </lineage>
</organism>
<evidence type="ECO:0000256" key="1">
    <source>
        <dbReference type="ARBA" id="ARBA00004141"/>
    </source>
</evidence>
<evidence type="ECO:0000256" key="5">
    <source>
        <dbReference type="ARBA" id="ARBA00038359"/>
    </source>
</evidence>
<comment type="subcellular location">
    <subcellularLocation>
        <location evidence="1">Membrane</location>
        <topology evidence="1">Multi-pass membrane protein</topology>
    </subcellularLocation>
</comment>
<protein>
    <recommendedName>
        <fullName evidence="7">Rhodopsin domain-containing protein</fullName>
    </recommendedName>
</protein>
<evidence type="ECO:0000256" key="3">
    <source>
        <dbReference type="ARBA" id="ARBA00022989"/>
    </source>
</evidence>
<dbReference type="GO" id="GO:0016020">
    <property type="term" value="C:membrane"/>
    <property type="evidence" value="ECO:0007669"/>
    <property type="project" value="UniProtKB-SubCell"/>
</dbReference>
<feature type="transmembrane region" description="Helical" evidence="6">
    <location>
        <begin position="190"/>
        <end position="209"/>
    </location>
</feature>
<name>A0A9P9IL84_9HYPO</name>
<feature type="transmembrane region" description="Helical" evidence="6">
    <location>
        <begin position="99"/>
        <end position="124"/>
    </location>
</feature>
<keyword evidence="2 6" id="KW-0812">Transmembrane</keyword>
<comment type="caution">
    <text evidence="8">The sequence shown here is derived from an EMBL/GenBank/DDBJ whole genome shotgun (WGS) entry which is preliminary data.</text>
</comment>
<reference evidence="8" key="1">
    <citation type="journal article" date="2021" name="Nat. Commun.">
        <title>Genetic determinants of endophytism in the Arabidopsis root mycobiome.</title>
        <authorList>
            <person name="Mesny F."/>
            <person name="Miyauchi S."/>
            <person name="Thiergart T."/>
            <person name="Pickel B."/>
            <person name="Atanasova L."/>
            <person name="Karlsson M."/>
            <person name="Huettel B."/>
            <person name="Barry K.W."/>
            <person name="Haridas S."/>
            <person name="Chen C."/>
            <person name="Bauer D."/>
            <person name="Andreopoulos W."/>
            <person name="Pangilinan J."/>
            <person name="LaButti K."/>
            <person name="Riley R."/>
            <person name="Lipzen A."/>
            <person name="Clum A."/>
            <person name="Drula E."/>
            <person name="Henrissat B."/>
            <person name="Kohler A."/>
            <person name="Grigoriev I.V."/>
            <person name="Martin F.M."/>
            <person name="Hacquard S."/>
        </authorList>
    </citation>
    <scope>NUCLEOTIDE SEQUENCE</scope>
    <source>
        <strain evidence="8">MPI-CAGE-AT-0147</strain>
    </source>
</reference>
<evidence type="ECO:0000256" key="4">
    <source>
        <dbReference type="ARBA" id="ARBA00023136"/>
    </source>
</evidence>
<gene>
    <name evidence="8" type="ORF">EDB81DRAFT_911243</name>
</gene>